<dbReference type="OrthoDB" id="193931at2759"/>
<comment type="catalytic activity">
    <reaction evidence="7">
        <text>L-threonyl-[protein] + ATP = O-phospho-L-threonyl-[protein] + ADP + H(+)</text>
        <dbReference type="Rhea" id="RHEA:46608"/>
        <dbReference type="Rhea" id="RHEA-COMP:11060"/>
        <dbReference type="Rhea" id="RHEA-COMP:11605"/>
        <dbReference type="ChEBI" id="CHEBI:15378"/>
        <dbReference type="ChEBI" id="CHEBI:30013"/>
        <dbReference type="ChEBI" id="CHEBI:30616"/>
        <dbReference type="ChEBI" id="CHEBI:61977"/>
        <dbReference type="ChEBI" id="CHEBI:456216"/>
        <dbReference type="EC" id="2.7.11.1"/>
    </reaction>
</comment>
<keyword evidence="2" id="KW-0723">Serine/threonine-protein kinase</keyword>
<gene>
    <name evidence="11" type="ORF">LY90DRAFT_411205</name>
</gene>
<keyword evidence="3" id="KW-0808">Transferase</keyword>
<dbReference type="Pfam" id="PF02149">
    <property type="entry name" value="KA1"/>
    <property type="match status" value="1"/>
</dbReference>
<evidence type="ECO:0000256" key="5">
    <source>
        <dbReference type="ARBA" id="ARBA00022777"/>
    </source>
</evidence>
<feature type="compositionally biased region" description="Acidic residues" evidence="9">
    <location>
        <begin position="128"/>
        <end position="154"/>
    </location>
</feature>
<evidence type="ECO:0000256" key="4">
    <source>
        <dbReference type="ARBA" id="ARBA00022741"/>
    </source>
</evidence>
<evidence type="ECO:0000256" key="7">
    <source>
        <dbReference type="ARBA" id="ARBA00047899"/>
    </source>
</evidence>
<dbReference type="SUPFAM" id="SSF103243">
    <property type="entry name" value="KA1-like"/>
    <property type="match status" value="1"/>
</dbReference>
<dbReference type="PROSITE" id="PS50032">
    <property type="entry name" value="KA1"/>
    <property type="match status" value="1"/>
</dbReference>
<organism evidence="11 12">
    <name type="scientific">Neocallimastix californiae</name>
    <dbReference type="NCBI Taxonomy" id="1754190"/>
    <lineage>
        <taxon>Eukaryota</taxon>
        <taxon>Fungi</taxon>
        <taxon>Fungi incertae sedis</taxon>
        <taxon>Chytridiomycota</taxon>
        <taxon>Chytridiomycota incertae sedis</taxon>
        <taxon>Neocallimastigomycetes</taxon>
        <taxon>Neocallimastigales</taxon>
        <taxon>Neocallimastigaceae</taxon>
        <taxon>Neocallimastix</taxon>
    </lineage>
</organism>
<feature type="domain" description="KA1" evidence="10">
    <location>
        <begin position="211"/>
        <end position="261"/>
    </location>
</feature>
<dbReference type="InterPro" id="IPR028375">
    <property type="entry name" value="KA1/Ssp2_C"/>
</dbReference>
<dbReference type="Gene3D" id="3.30.310.80">
    <property type="entry name" value="Kinase associated domain 1, KA1"/>
    <property type="match status" value="1"/>
</dbReference>
<feature type="region of interest" description="Disordered" evidence="9">
    <location>
        <begin position="34"/>
        <end position="95"/>
    </location>
</feature>
<comment type="caution">
    <text evidence="11">The sequence shown here is derived from an EMBL/GenBank/DDBJ whole genome shotgun (WGS) entry which is preliminary data.</text>
</comment>
<evidence type="ECO:0000313" key="11">
    <source>
        <dbReference type="EMBL" id="ORY55422.1"/>
    </source>
</evidence>
<reference evidence="11 12" key="1">
    <citation type="submission" date="2016-08" db="EMBL/GenBank/DDBJ databases">
        <title>A Parts List for Fungal Cellulosomes Revealed by Comparative Genomics.</title>
        <authorList>
            <consortium name="DOE Joint Genome Institute"/>
            <person name="Haitjema C.H."/>
            <person name="Gilmore S.P."/>
            <person name="Henske J.K."/>
            <person name="Solomon K.V."/>
            <person name="De Groot R."/>
            <person name="Kuo A."/>
            <person name="Mondo S.J."/>
            <person name="Salamov A.A."/>
            <person name="Labutti K."/>
            <person name="Zhao Z."/>
            <person name="Chiniquy J."/>
            <person name="Barry K."/>
            <person name="Brewer H.M."/>
            <person name="Purvine S.O."/>
            <person name="Wright A.T."/>
            <person name="Boxma B."/>
            <person name="Van Alen T."/>
            <person name="Hackstein J.H."/>
            <person name="Baker S.E."/>
            <person name="Grigoriev I.V."/>
            <person name="O'Malley M.A."/>
        </authorList>
    </citation>
    <scope>NUCLEOTIDE SEQUENCE [LARGE SCALE GENOMIC DNA]</scope>
    <source>
        <strain evidence="11 12">G1</strain>
    </source>
</reference>
<dbReference type="CDD" id="cd12121">
    <property type="entry name" value="MARK_C_like"/>
    <property type="match status" value="1"/>
</dbReference>
<dbReference type="Proteomes" id="UP000193920">
    <property type="component" value="Unassembled WGS sequence"/>
</dbReference>
<proteinExistence type="predicted"/>
<dbReference type="EMBL" id="MCOG01000078">
    <property type="protein sequence ID" value="ORY55422.1"/>
    <property type="molecule type" value="Genomic_DNA"/>
</dbReference>
<evidence type="ECO:0000313" key="12">
    <source>
        <dbReference type="Proteomes" id="UP000193920"/>
    </source>
</evidence>
<comment type="catalytic activity">
    <reaction evidence="8">
        <text>L-seryl-[protein] + ATP = O-phospho-L-seryl-[protein] + ADP + H(+)</text>
        <dbReference type="Rhea" id="RHEA:17989"/>
        <dbReference type="Rhea" id="RHEA-COMP:9863"/>
        <dbReference type="Rhea" id="RHEA-COMP:11604"/>
        <dbReference type="ChEBI" id="CHEBI:15378"/>
        <dbReference type="ChEBI" id="CHEBI:29999"/>
        <dbReference type="ChEBI" id="CHEBI:30616"/>
        <dbReference type="ChEBI" id="CHEBI:83421"/>
        <dbReference type="ChEBI" id="CHEBI:456216"/>
        <dbReference type="EC" id="2.7.11.1"/>
    </reaction>
</comment>
<evidence type="ECO:0000259" key="10">
    <source>
        <dbReference type="PROSITE" id="PS50032"/>
    </source>
</evidence>
<dbReference type="GO" id="GO:0004674">
    <property type="term" value="F:protein serine/threonine kinase activity"/>
    <property type="evidence" value="ECO:0007669"/>
    <property type="project" value="UniProtKB-KW"/>
</dbReference>
<evidence type="ECO:0000256" key="2">
    <source>
        <dbReference type="ARBA" id="ARBA00022527"/>
    </source>
</evidence>
<dbReference type="EC" id="2.7.11.1" evidence="1"/>
<evidence type="ECO:0000256" key="9">
    <source>
        <dbReference type="SAM" id="MobiDB-lite"/>
    </source>
</evidence>
<dbReference type="STRING" id="1754190.A0A1Y2D846"/>
<dbReference type="GO" id="GO:0005524">
    <property type="term" value="F:ATP binding"/>
    <property type="evidence" value="ECO:0007669"/>
    <property type="project" value="UniProtKB-KW"/>
</dbReference>
<protein>
    <recommendedName>
        <fullName evidence="1">non-specific serine/threonine protein kinase</fullName>
        <ecNumber evidence="1">2.7.11.1</ecNumber>
    </recommendedName>
</protein>
<sequence>MDSSYRPVPINPSLLVNRPKIVCDPNDPIDNILNGKTNIKENSGESNNKTTTSSGEDNNNNNSSSTTTKKTTTEVPSKILVPVPPTSAKTSTVRRLRHNTISEAVPPLSIKQFNDNKFNNSVHKESENENNPDYDYENENNETNEQPYDTEENNDPTKPRSLRFNMNTNTTSSKAPDEIVRSVIMACKTLNIAHKLRGRFLIECSVNEIENVQLIENLSFEVEVCKLPRLDNMYGLKFKRLSGPTYEYKEICEKLIKLFKL</sequence>
<keyword evidence="12" id="KW-1185">Reference proteome</keyword>
<evidence type="ECO:0000256" key="3">
    <source>
        <dbReference type="ARBA" id="ARBA00022679"/>
    </source>
</evidence>
<evidence type="ECO:0000256" key="8">
    <source>
        <dbReference type="ARBA" id="ARBA00048679"/>
    </source>
</evidence>
<feature type="compositionally biased region" description="Low complexity" evidence="9">
    <location>
        <begin position="50"/>
        <end position="74"/>
    </location>
</feature>
<keyword evidence="5 11" id="KW-0418">Kinase</keyword>
<dbReference type="FunFam" id="3.30.310.80:FF:000011">
    <property type="entry name" value="Non-specific serine/threonine protein kinase"/>
    <property type="match status" value="1"/>
</dbReference>
<keyword evidence="6" id="KW-0067">ATP-binding</keyword>
<accession>A0A1Y2D846</accession>
<evidence type="ECO:0000256" key="1">
    <source>
        <dbReference type="ARBA" id="ARBA00012513"/>
    </source>
</evidence>
<evidence type="ECO:0000256" key="6">
    <source>
        <dbReference type="ARBA" id="ARBA00022840"/>
    </source>
</evidence>
<name>A0A1Y2D846_9FUNG</name>
<dbReference type="AlphaFoldDB" id="A0A1Y2D846"/>
<keyword evidence="4" id="KW-0547">Nucleotide-binding</keyword>
<feature type="region of interest" description="Disordered" evidence="9">
    <location>
        <begin position="120"/>
        <end position="170"/>
    </location>
</feature>
<dbReference type="InterPro" id="IPR001772">
    <property type="entry name" value="KA1_dom"/>
</dbReference>